<evidence type="ECO:0000313" key="1">
    <source>
        <dbReference type="EMBL" id="MET3774130.1"/>
    </source>
</evidence>
<evidence type="ECO:0000313" key="2">
    <source>
        <dbReference type="Proteomes" id="UP001549207"/>
    </source>
</evidence>
<proteinExistence type="predicted"/>
<name>A0ACC6TKE5_9MICC</name>
<comment type="caution">
    <text evidence="1">The sequence shown here is derived from an EMBL/GenBank/DDBJ whole genome shotgun (WGS) entry which is preliminary data.</text>
</comment>
<gene>
    <name evidence="1" type="ORF">ABIC98_003800</name>
</gene>
<reference evidence="1" key="1">
    <citation type="submission" date="2024-06" db="EMBL/GenBank/DDBJ databases">
        <title>Genomic Encyclopedia of Type Strains, Phase IV (KMG-IV): sequencing the most valuable type-strain genomes for metagenomic binning, comparative biology and taxonomic classification.</title>
        <authorList>
            <person name="Goeker M."/>
        </authorList>
    </citation>
    <scope>NUCLEOTIDE SEQUENCE</scope>
    <source>
        <strain evidence="1">SJCon</strain>
    </source>
</reference>
<dbReference type="Proteomes" id="UP001549207">
    <property type="component" value="Unassembled WGS sequence"/>
</dbReference>
<sequence length="267" mass="29455">MRKVARFLLLPLLFFFIVAGVQPATAARYPTSMAALGDSITQATDVCCWYGNHPAQSWSTGNGRFDGITSHYERLLQLQPDIAGKNFNNSRSGAKASDLPRQAQAAVSQGAEYVTILIGANDVCTSSISGMTEVETFREHVNNALQTLDQMRPRPQVFVSSIPNIYQLWSVLKDNEVARLVWSAAQICQSMLASTNTPEMRQQVLDREIAFNAVLEQTCAQYKSCRTDGGAVFGYAFNASDVSRLDYFHPSLQGQANLAEVTWKAAW</sequence>
<protein>
    <submittedName>
        <fullName evidence="1">Lysophospholipase L1-like esterase</fullName>
    </submittedName>
</protein>
<dbReference type="EMBL" id="JBEPNJ010000022">
    <property type="protein sequence ID" value="MET3774130.1"/>
    <property type="molecule type" value="Genomic_DNA"/>
</dbReference>
<accession>A0ACC6TKE5</accession>
<keyword evidence="2" id="KW-1185">Reference proteome</keyword>
<organism evidence="1 2">
    <name type="scientific">Arthrobacter nitrophenolicus</name>
    <dbReference type="NCBI Taxonomy" id="683150"/>
    <lineage>
        <taxon>Bacteria</taxon>
        <taxon>Bacillati</taxon>
        <taxon>Actinomycetota</taxon>
        <taxon>Actinomycetes</taxon>
        <taxon>Micrococcales</taxon>
        <taxon>Micrococcaceae</taxon>
        <taxon>Arthrobacter</taxon>
    </lineage>
</organism>